<dbReference type="Proteomes" id="UP000198287">
    <property type="component" value="Unassembled WGS sequence"/>
</dbReference>
<reference evidence="1 2" key="1">
    <citation type="submission" date="2015-12" db="EMBL/GenBank/DDBJ databases">
        <title>The genome of Folsomia candida.</title>
        <authorList>
            <person name="Faddeeva A."/>
            <person name="Derks M.F."/>
            <person name="Anvar Y."/>
            <person name="Smit S."/>
            <person name="Van Straalen N."/>
            <person name="Roelofs D."/>
        </authorList>
    </citation>
    <scope>NUCLEOTIDE SEQUENCE [LARGE SCALE GENOMIC DNA]</scope>
    <source>
        <strain evidence="1 2">VU population</strain>
        <tissue evidence="1">Whole body</tissue>
    </source>
</reference>
<dbReference type="EMBL" id="LNIX01000021">
    <property type="protein sequence ID" value="OXA43610.1"/>
    <property type="molecule type" value="Genomic_DNA"/>
</dbReference>
<accession>A0A226DEP7</accession>
<name>A0A226DEP7_FOLCA</name>
<dbReference type="AlphaFoldDB" id="A0A226DEP7"/>
<proteinExistence type="predicted"/>
<comment type="caution">
    <text evidence="1">The sequence shown here is derived from an EMBL/GenBank/DDBJ whole genome shotgun (WGS) entry which is preliminary data.</text>
</comment>
<evidence type="ECO:0000313" key="1">
    <source>
        <dbReference type="EMBL" id="OXA43610.1"/>
    </source>
</evidence>
<sequence length="205" mass="22701">MATQVIASDGRPDGIMSFHHFSHGRSLRGGKMSIYPEAHAISLLPTRQDLSICTRGVDLERDLGNFSMQSPDPTCPATFTYSFPSSSNQAHLLFCSGLSDQLAVVGIDKSVNVVCGDEILSLSPLGCFPYSSETEETFTVAYKGGLPEPRVKKSAAKLKNYCTSSQQKAFYTFDYFLTYVLPDSKHQQHHHLQKYLPPPARIDFD</sequence>
<organism evidence="1 2">
    <name type="scientific">Folsomia candida</name>
    <name type="common">Springtail</name>
    <dbReference type="NCBI Taxonomy" id="158441"/>
    <lineage>
        <taxon>Eukaryota</taxon>
        <taxon>Metazoa</taxon>
        <taxon>Ecdysozoa</taxon>
        <taxon>Arthropoda</taxon>
        <taxon>Hexapoda</taxon>
        <taxon>Collembola</taxon>
        <taxon>Entomobryomorpha</taxon>
        <taxon>Isotomoidea</taxon>
        <taxon>Isotomidae</taxon>
        <taxon>Proisotominae</taxon>
        <taxon>Folsomia</taxon>
    </lineage>
</organism>
<gene>
    <name evidence="1" type="ORF">Fcan01_21568</name>
</gene>
<evidence type="ECO:0000313" key="2">
    <source>
        <dbReference type="Proteomes" id="UP000198287"/>
    </source>
</evidence>
<protein>
    <submittedName>
        <fullName evidence="1">Uncharacterized protein</fullName>
    </submittedName>
</protein>
<keyword evidence="2" id="KW-1185">Reference proteome</keyword>